<proteinExistence type="predicted"/>
<dbReference type="SMART" id="SM00220">
    <property type="entry name" value="S_TKc"/>
    <property type="match status" value="1"/>
</dbReference>
<evidence type="ECO:0000256" key="1">
    <source>
        <dbReference type="ARBA" id="ARBA00012513"/>
    </source>
</evidence>
<dbReference type="Gene3D" id="3.30.200.20">
    <property type="entry name" value="Phosphorylase Kinase, domain 1"/>
    <property type="match status" value="1"/>
</dbReference>
<evidence type="ECO:0000256" key="7">
    <source>
        <dbReference type="SAM" id="MobiDB-lite"/>
    </source>
</evidence>
<feature type="transmembrane region" description="Helical" evidence="8">
    <location>
        <begin position="474"/>
        <end position="491"/>
    </location>
</feature>
<keyword evidence="8" id="KW-0472">Membrane</keyword>
<dbReference type="AlphaFoldDB" id="A0A518FZJ2"/>
<feature type="region of interest" description="Disordered" evidence="7">
    <location>
        <begin position="57"/>
        <end position="96"/>
    </location>
</feature>
<evidence type="ECO:0000313" key="10">
    <source>
        <dbReference type="EMBL" id="QDV21775.1"/>
    </source>
</evidence>
<dbReference type="EC" id="2.7.11.1" evidence="1"/>
<keyword evidence="8" id="KW-1133">Transmembrane helix</keyword>
<gene>
    <name evidence="10" type="primary">pknB_1</name>
    <name evidence="10" type="ORF">Q31a_00540</name>
</gene>
<dbReference type="Pfam" id="PF00069">
    <property type="entry name" value="Pkinase"/>
    <property type="match status" value="1"/>
</dbReference>
<dbReference type="InterPro" id="IPR008271">
    <property type="entry name" value="Ser/Thr_kinase_AS"/>
</dbReference>
<evidence type="ECO:0000259" key="9">
    <source>
        <dbReference type="PROSITE" id="PS50011"/>
    </source>
</evidence>
<feature type="compositionally biased region" description="Polar residues" evidence="7">
    <location>
        <begin position="70"/>
        <end position="84"/>
    </location>
</feature>
<dbReference type="OrthoDB" id="6111975at2"/>
<reference evidence="10 11" key="1">
    <citation type="submission" date="2019-02" db="EMBL/GenBank/DDBJ databases">
        <title>Deep-cultivation of Planctomycetes and their phenomic and genomic characterization uncovers novel biology.</title>
        <authorList>
            <person name="Wiegand S."/>
            <person name="Jogler M."/>
            <person name="Boedeker C."/>
            <person name="Pinto D."/>
            <person name="Vollmers J."/>
            <person name="Rivas-Marin E."/>
            <person name="Kohn T."/>
            <person name="Peeters S.H."/>
            <person name="Heuer A."/>
            <person name="Rast P."/>
            <person name="Oberbeckmann S."/>
            <person name="Bunk B."/>
            <person name="Jeske O."/>
            <person name="Meyerdierks A."/>
            <person name="Storesund J.E."/>
            <person name="Kallscheuer N."/>
            <person name="Luecker S."/>
            <person name="Lage O.M."/>
            <person name="Pohl T."/>
            <person name="Merkel B.J."/>
            <person name="Hornburger P."/>
            <person name="Mueller R.-W."/>
            <person name="Bruemmer F."/>
            <person name="Labrenz M."/>
            <person name="Spormann A.M."/>
            <person name="Op den Camp H."/>
            <person name="Overmann J."/>
            <person name="Amann R."/>
            <person name="Jetten M.S.M."/>
            <person name="Mascher T."/>
            <person name="Medema M.H."/>
            <person name="Devos D.P."/>
            <person name="Kaster A.-K."/>
            <person name="Ovreas L."/>
            <person name="Rohde M."/>
            <person name="Galperin M.Y."/>
            <person name="Jogler C."/>
        </authorList>
    </citation>
    <scope>NUCLEOTIDE SEQUENCE [LARGE SCALE GENOMIC DNA]</scope>
    <source>
        <strain evidence="10 11">Q31a</strain>
    </source>
</reference>
<dbReference type="PROSITE" id="PS00108">
    <property type="entry name" value="PROTEIN_KINASE_ST"/>
    <property type="match status" value="1"/>
</dbReference>
<evidence type="ECO:0000256" key="5">
    <source>
        <dbReference type="ARBA" id="ARBA00022777"/>
    </source>
</evidence>
<feature type="compositionally biased region" description="Basic and acidic residues" evidence="7">
    <location>
        <begin position="85"/>
        <end position="96"/>
    </location>
</feature>
<feature type="compositionally biased region" description="Basic and acidic residues" evidence="7">
    <location>
        <begin position="59"/>
        <end position="69"/>
    </location>
</feature>
<feature type="domain" description="Protein kinase" evidence="9">
    <location>
        <begin position="104"/>
        <end position="366"/>
    </location>
</feature>
<keyword evidence="3 10" id="KW-0808">Transferase</keyword>
<dbReference type="PANTHER" id="PTHR43289:SF6">
    <property type="entry name" value="SERINE_THREONINE-PROTEIN KINASE NEKL-3"/>
    <property type="match status" value="1"/>
</dbReference>
<feature type="transmembrane region" description="Helical" evidence="8">
    <location>
        <begin position="391"/>
        <end position="412"/>
    </location>
</feature>
<dbReference type="FunFam" id="1.10.510.10:FF:000021">
    <property type="entry name" value="Serine/threonine protein kinase"/>
    <property type="match status" value="1"/>
</dbReference>
<evidence type="ECO:0000256" key="6">
    <source>
        <dbReference type="ARBA" id="ARBA00022840"/>
    </source>
</evidence>
<feature type="transmembrane region" description="Helical" evidence="8">
    <location>
        <begin position="498"/>
        <end position="516"/>
    </location>
</feature>
<evidence type="ECO:0000313" key="11">
    <source>
        <dbReference type="Proteomes" id="UP000318017"/>
    </source>
</evidence>
<accession>A0A518FZJ2</accession>
<keyword evidence="11" id="KW-1185">Reference proteome</keyword>
<dbReference type="CDD" id="cd14014">
    <property type="entry name" value="STKc_PknB_like"/>
    <property type="match status" value="1"/>
</dbReference>
<keyword evidence="2" id="KW-0723">Serine/threonine-protein kinase</keyword>
<dbReference type="PROSITE" id="PS50011">
    <property type="entry name" value="PROTEIN_KINASE_DOM"/>
    <property type="match status" value="1"/>
</dbReference>
<dbReference type="GO" id="GO:0005524">
    <property type="term" value="F:ATP binding"/>
    <property type="evidence" value="ECO:0007669"/>
    <property type="project" value="UniProtKB-KW"/>
</dbReference>
<evidence type="ECO:0000256" key="8">
    <source>
        <dbReference type="SAM" id="Phobius"/>
    </source>
</evidence>
<sequence>MNAPKSIEQIIAEVMTASEQGQPVHTDAVVAAYPQFAQELTEFFQFHDEFLETSQAARRGADSTLHPETESPSVADTSHSSAEVTSRELPRTLRSEPPKVFGDYDILEEIDRGGMGVVYRARHRQLGRIVALKLIRSGELASDAEIQRFRSEAEAAATLNHPGIVPIYEVGMLGGLVFYTMAYIDGQSLSDLVLEGPMAPMEAARIVHKLCSAVDFAHRAGVYHRDIKPANVLIDASGQPILIDFGLAKFAHRDSALTTTGQILGTPAYIAPEHASGRASQTTEASDVYSLGAILYCLCAGQPPFSGPTPFDVLIQVLDRDPPKPSKLNRRVTTELDHICLKTLEKDPAHRYATASELASELQKVLQGQPIDCPQPSLLGRIESWWRREPLLVVHACGIGGTTAIVAISHWWRGEPSPQFQARILLLCIWLATSFIIQYWVVRARWRDLACLTWVTIDVTIYTTLVTFAASPRSMLLIGYPMLIVASSLFYRKRFVMFTTAVCICGFLMLEFFVPLDDVVKLDFIAIFISGLGLINLALLSTIRRVRSMSVFYEQGE</sequence>
<dbReference type="Gene3D" id="1.10.510.10">
    <property type="entry name" value="Transferase(Phosphotransferase) domain 1"/>
    <property type="match status" value="1"/>
</dbReference>
<keyword evidence="8" id="KW-0812">Transmembrane</keyword>
<name>A0A518FZJ2_9BACT</name>
<organism evidence="10 11">
    <name type="scientific">Aureliella helgolandensis</name>
    <dbReference type="NCBI Taxonomy" id="2527968"/>
    <lineage>
        <taxon>Bacteria</taxon>
        <taxon>Pseudomonadati</taxon>
        <taxon>Planctomycetota</taxon>
        <taxon>Planctomycetia</taxon>
        <taxon>Pirellulales</taxon>
        <taxon>Pirellulaceae</taxon>
        <taxon>Aureliella</taxon>
    </lineage>
</organism>
<dbReference type="EMBL" id="CP036298">
    <property type="protein sequence ID" value="QDV21775.1"/>
    <property type="molecule type" value="Genomic_DNA"/>
</dbReference>
<dbReference type="InterPro" id="IPR011009">
    <property type="entry name" value="Kinase-like_dom_sf"/>
</dbReference>
<dbReference type="RefSeq" id="WP_145072447.1">
    <property type="nucleotide sequence ID" value="NZ_CP036298.1"/>
</dbReference>
<feature type="transmembrane region" description="Helical" evidence="8">
    <location>
        <begin position="424"/>
        <end position="442"/>
    </location>
</feature>
<evidence type="ECO:0000256" key="4">
    <source>
        <dbReference type="ARBA" id="ARBA00022741"/>
    </source>
</evidence>
<evidence type="ECO:0000256" key="3">
    <source>
        <dbReference type="ARBA" id="ARBA00022679"/>
    </source>
</evidence>
<evidence type="ECO:0000256" key="2">
    <source>
        <dbReference type="ARBA" id="ARBA00022527"/>
    </source>
</evidence>
<keyword evidence="5 10" id="KW-0418">Kinase</keyword>
<dbReference type="InterPro" id="IPR000719">
    <property type="entry name" value="Prot_kinase_dom"/>
</dbReference>
<dbReference type="Proteomes" id="UP000318017">
    <property type="component" value="Chromosome"/>
</dbReference>
<feature type="transmembrane region" description="Helical" evidence="8">
    <location>
        <begin position="449"/>
        <end position="468"/>
    </location>
</feature>
<keyword evidence="4" id="KW-0547">Nucleotide-binding</keyword>
<dbReference type="SUPFAM" id="SSF56112">
    <property type="entry name" value="Protein kinase-like (PK-like)"/>
    <property type="match status" value="1"/>
</dbReference>
<keyword evidence="6" id="KW-0067">ATP-binding</keyword>
<feature type="transmembrane region" description="Helical" evidence="8">
    <location>
        <begin position="522"/>
        <end position="540"/>
    </location>
</feature>
<protein>
    <recommendedName>
        <fullName evidence="1">non-specific serine/threonine protein kinase</fullName>
        <ecNumber evidence="1">2.7.11.1</ecNumber>
    </recommendedName>
</protein>
<dbReference type="PANTHER" id="PTHR43289">
    <property type="entry name" value="MITOGEN-ACTIVATED PROTEIN KINASE KINASE KINASE 20-RELATED"/>
    <property type="match status" value="1"/>
</dbReference>
<dbReference type="KEGG" id="ahel:Q31a_00540"/>
<dbReference type="GO" id="GO:0004674">
    <property type="term" value="F:protein serine/threonine kinase activity"/>
    <property type="evidence" value="ECO:0007669"/>
    <property type="project" value="UniProtKB-KW"/>
</dbReference>